<feature type="domain" description="DUF1842" evidence="1">
    <location>
        <begin position="3"/>
        <end position="103"/>
    </location>
</feature>
<gene>
    <name evidence="2" type="ORF">G4223_14670</name>
</gene>
<keyword evidence="3" id="KW-1185">Reference proteome</keyword>
<proteinExistence type="predicted"/>
<name>A0A7C9QX29_9PROT</name>
<protein>
    <submittedName>
        <fullName evidence="2">DUF1842 domain-containing protein</fullName>
    </submittedName>
</protein>
<evidence type="ECO:0000313" key="2">
    <source>
        <dbReference type="EMBL" id="NFV81356.1"/>
    </source>
</evidence>
<comment type="caution">
    <text evidence="2">The sequence shown here is derived from an EMBL/GenBank/DDBJ whole genome shotgun (WGS) entry which is preliminary data.</text>
</comment>
<evidence type="ECO:0000313" key="3">
    <source>
        <dbReference type="Proteomes" id="UP000480684"/>
    </source>
</evidence>
<reference evidence="2 3" key="1">
    <citation type="submission" date="2020-02" db="EMBL/GenBank/DDBJ databases">
        <authorList>
            <person name="Dziuba M."/>
            <person name="Kuznetsov B."/>
            <person name="Mardanov A."/>
            <person name="Ravin N."/>
            <person name="Grouzdev D."/>
        </authorList>
    </citation>
    <scope>NUCLEOTIDE SEQUENCE [LARGE SCALE GENOMIC DNA]</scope>
    <source>
        <strain evidence="2 3">SpK</strain>
    </source>
</reference>
<dbReference type="EMBL" id="JAAIYP010000039">
    <property type="protein sequence ID" value="NFV81356.1"/>
    <property type="molecule type" value="Genomic_DNA"/>
</dbReference>
<dbReference type="RefSeq" id="WP_163681313.1">
    <property type="nucleotide sequence ID" value="NZ_JAAIYP010000039.1"/>
</dbReference>
<dbReference type="Pfam" id="PF08896">
    <property type="entry name" value="DUF1842"/>
    <property type="match status" value="1"/>
</dbReference>
<sequence length="128" mass="13755">MAVGTFLVSYESVNVLAGGYCLTLDLVVDVVNNKAAGMSGVTQATNPPLDVKLPVHGTVTDMTVMPKSTHHLVALQSSDKMLGRHIEVRLVTTDDWQSGTANVTLFLDTPDGLRQFTTEVKAVKAEQK</sequence>
<accession>A0A7C9QX29</accession>
<organism evidence="2 3">
    <name type="scientific">Magnetospirillum aberrantis SpK</name>
    <dbReference type="NCBI Taxonomy" id="908842"/>
    <lineage>
        <taxon>Bacteria</taxon>
        <taxon>Pseudomonadati</taxon>
        <taxon>Pseudomonadota</taxon>
        <taxon>Alphaproteobacteria</taxon>
        <taxon>Rhodospirillales</taxon>
        <taxon>Rhodospirillaceae</taxon>
        <taxon>Magnetospirillum</taxon>
    </lineage>
</organism>
<evidence type="ECO:0000259" key="1">
    <source>
        <dbReference type="Pfam" id="PF08896"/>
    </source>
</evidence>
<dbReference type="Proteomes" id="UP000480684">
    <property type="component" value="Unassembled WGS sequence"/>
</dbReference>
<dbReference type="InterPro" id="IPR014992">
    <property type="entry name" value="DUF1842"/>
</dbReference>
<dbReference type="AlphaFoldDB" id="A0A7C9QX29"/>